<dbReference type="AlphaFoldDB" id="A0A8T1V7P3"/>
<dbReference type="EMBL" id="JAGDFM010000730">
    <property type="protein sequence ID" value="KAG7376320.1"/>
    <property type="molecule type" value="Genomic_DNA"/>
</dbReference>
<reference evidence="2" key="1">
    <citation type="submission" date="2021-02" db="EMBL/GenBank/DDBJ databases">
        <authorList>
            <person name="Palmer J.M."/>
        </authorList>
    </citation>
    <scope>NUCLEOTIDE SEQUENCE</scope>
    <source>
        <strain evidence="2">SCRP734</strain>
    </source>
</reference>
<feature type="coiled-coil region" evidence="1">
    <location>
        <begin position="28"/>
        <end position="62"/>
    </location>
</feature>
<keyword evidence="3" id="KW-1185">Reference proteome</keyword>
<gene>
    <name evidence="2" type="ORF">PHYPSEUDO_013770</name>
</gene>
<dbReference type="OrthoDB" id="123215at2759"/>
<accession>A0A8T1V7P3</accession>
<evidence type="ECO:0000256" key="1">
    <source>
        <dbReference type="SAM" id="Coils"/>
    </source>
</evidence>
<organism evidence="2 3">
    <name type="scientific">Phytophthora pseudosyringae</name>
    <dbReference type="NCBI Taxonomy" id="221518"/>
    <lineage>
        <taxon>Eukaryota</taxon>
        <taxon>Sar</taxon>
        <taxon>Stramenopiles</taxon>
        <taxon>Oomycota</taxon>
        <taxon>Peronosporomycetes</taxon>
        <taxon>Peronosporales</taxon>
        <taxon>Peronosporaceae</taxon>
        <taxon>Phytophthora</taxon>
    </lineage>
</organism>
<evidence type="ECO:0000313" key="3">
    <source>
        <dbReference type="Proteomes" id="UP000694044"/>
    </source>
</evidence>
<proteinExistence type="predicted"/>
<protein>
    <submittedName>
        <fullName evidence="2">Uncharacterized protein</fullName>
    </submittedName>
</protein>
<evidence type="ECO:0000313" key="2">
    <source>
        <dbReference type="EMBL" id="KAG7376320.1"/>
    </source>
</evidence>
<keyword evidence="1" id="KW-0175">Coiled coil</keyword>
<dbReference type="Proteomes" id="UP000694044">
    <property type="component" value="Unassembled WGS sequence"/>
</dbReference>
<comment type="caution">
    <text evidence="2">The sequence shown here is derived from an EMBL/GenBank/DDBJ whole genome shotgun (WGS) entry which is preliminary data.</text>
</comment>
<name>A0A8T1V7P3_9STRA</name>
<sequence>MGLQTRLKMLQQEELQTAQKKISLQQLNKSHQEQIQRHLTTAKELRQQELAARENIVKEQERLDKTYDERNVLRKHHTEAHNEQLAEQIKNNATARSTFKLAVQGSSPLYRTPWWSDESEGRLKGFQRPMTVQTPTQSPVIHSKQRCQWYD</sequence>